<accession>A0A1T4RUK1</accession>
<dbReference type="InterPro" id="IPR011766">
    <property type="entry name" value="TPP_enzyme_TPP-bd"/>
</dbReference>
<keyword evidence="1" id="KW-0560">Oxidoreductase</keyword>
<dbReference type="SUPFAM" id="SSF52518">
    <property type="entry name" value="Thiamin diphosphate-binding fold (THDP-binding)"/>
    <property type="match status" value="1"/>
</dbReference>
<dbReference type="GO" id="GO:0044281">
    <property type="term" value="P:small molecule metabolic process"/>
    <property type="evidence" value="ECO:0007669"/>
    <property type="project" value="UniProtKB-ARBA"/>
</dbReference>
<evidence type="ECO:0000259" key="2">
    <source>
        <dbReference type="Pfam" id="PF02775"/>
    </source>
</evidence>
<protein>
    <submittedName>
        <fullName evidence="3">2-oxoglutarate ferredoxin oxidoreductase subunit beta</fullName>
    </submittedName>
</protein>
<keyword evidence="4" id="KW-1185">Reference proteome</keyword>
<dbReference type="OrthoDB" id="9775140at2"/>
<evidence type="ECO:0000313" key="3">
    <source>
        <dbReference type="EMBL" id="SKA19649.1"/>
    </source>
</evidence>
<proteinExistence type="predicted"/>
<dbReference type="AlphaFoldDB" id="A0A1T4RUK1"/>
<dbReference type="CDD" id="cd03375">
    <property type="entry name" value="TPP_OGFOR"/>
    <property type="match status" value="1"/>
</dbReference>
<dbReference type="Gene3D" id="3.40.50.970">
    <property type="match status" value="1"/>
</dbReference>
<dbReference type="Proteomes" id="UP000190367">
    <property type="component" value="Unassembled WGS sequence"/>
</dbReference>
<dbReference type="STRING" id="634771.SAMN04488128_1021498"/>
<dbReference type="InterPro" id="IPR029061">
    <property type="entry name" value="THDP-binding"/>
</dbReference>
<evidence type="ECO:0000313" key="4">
    <source>
        <dbReference type="Proteomes" id="UP000190367"/>
    </source>
</evidence>
<dbReference type="EMBL" id="FUWZ01000002">
    <property type="protein sequence ID" value="SKA19649.1"/>
    <property type="molecule type" value="Genomic_DNA"/>
</dbReference>
<dbReference type="GO" id="GO:0045333">
    <property type="term" value="P:cellular respiration"/>
    <property type="evidence" value="ECO:0007669"/>
    <property type="project" value="UniProtKB-ARBA"/>
</dbReference>
<reference evidence="4" key="1">
    <citation type="submission" date="2017-02" db="EMBL/GenBank/DDBJ databases">
        <authorList>
            <person name="Varghese N."/>
            <person name="Submissions S."/>
        </authorList>
    </citation>
    <scope>NUCLEOTIDE SEQUENCE [LARGE SCALE GENOMIC DNA]</scope>
    <source>
        <strain evidence="4">DSM 22224</strain>
    </source>
</reference>
<dbReference type="GO" id="GO:0030976">
    <property type="term" value="F:thiamine pyrophosphate binding"/>
    <property type="evidence" value="ECO:0007669"/>
    <property type="project" value="InterPro"/>
</dbReference>
<feature type="domain" description="Thiamine pyrophosphate enzyme TPP-binding" evidence="2">
    <location>
        <begin position="57"/>
        <end position="204"/>
    </location>
</feature>
<dbReference type="GO" id="GO:0016625">
    <property type="term" value="F:oxidoreductase activity, acting on the aldehyde or oxo group of donors, iron-sulfur protein as acceptor"/>
    <property type="evidence" value="ECO:0007669"/>
    <property type="project" value="UniProtKB-ARBA"/>
</dbReference>
<name>A0A1T4RUK1_9BACT</name>
<dbReference type="PANTHER" id="PTHR48084:SF4">
    <property type="entry name" value="2-OXOGLUTARATE OXIDOREDUCTASE SUBUNIT KORB"/>
    <property type="match status" value="1"/>
</dbReference>
<dbReference type="InterPro" id="IPR051457">
    <property type="entry name" value="2-oxoacid:Fd_oxidoreductase"/>
</dbReference>
<dbReference type="PANTHER" id="PTHR48084">
    <property type="entry name" value="2-OXOGLUTARATE OXIDOREDUCTASE SUBUNIT KORB-RELATED"/>
    <property type="match status" value="1"/>
</dbReference>
<evidence type="ECO:0000256" key="1">
    <source>
        <dbReference type="ARBA" id="ARBA00023002"/>
    </source>
</evidence>
<sequence length="345" mass="38204">MSTATIAPQALTAKDFATDQEVRWCPGCGDYSILKQVQTIMPSLGIPRENIVIVSGIGCSSRFPYYMNTYGMHSIHGRATAIASGLKATRPELSVWIVTGDGDGLSIGGNHTIHLLRRNFDVNVMLFNNQIYGLTKGQYSPTSEENKVTKSTPFGSIDHPFNPLALALGADATFIARSMDRDPKHLQELLKRSHAHKGASFLEIYQNCNIFNDGAFEIFTEKSSKAEETLFVEQGQPLIFGAQKNKGLRLDGIKPVVVELGSEYSAADLWIHDESDFYKAQLLTRLFDDPRIEGHMPRPFGVFYQTERPTYEAVMAAQLEDALSRKGPGDLDKLLAGNETWTINP</sequence>
<dbReference type="Pfam" id="PF02775">
    <property type="entry name" value="TPP_enzyme_C"/>
    <property type="match status" value="1"/>
</dbReference>
<gene>
    <name evidence="3" type="ORF">SAMN04488128_1021498</name>
</gene>
<organism evidence="3 4">
    <name type="scientific">Chitinophaga eiseniae</name>
    <dbReference type="NCBI Taxonomy" id="634771"/>
    <lineage>
        <taxon>Bacteria</taxon>
        <taxon>Pseudomonadati</taxon>
        <taxon>Bacteroidota</taxon>
        <taxon>Chitinophagia</taxon>
        <taxon>Chitinophagales</taxon>
        <taxon>Chitinophagaceae</taxon>
        <taxon>Chitinophaga</taxon>
    </lineage>
</organism>
<dbReference type="RefSeq" id="WP_078669956.1">
    <property type="nucleotide sequence ID" value="NZ_FUWZ01000002.1"/>
</dbReference>